<dbReference type="PROSITE" id="PS51257">
    <property type="entry name" value="PROKAR_LIPOPROTEIN"/>
    <property type="match status" value="1"/>
</dbReference>
<accession>A0AA97EM90</accession>
<dbReference type="EMBL" id="CP136521">
    <property type="protein sequence ID" value="WOD43024.1"/>
    <property type="molecule type" value="Genomic_DNA"/>
</dbReference>
<name>A0AA97EM90_9FLAO</name>
<dbReference type="InterPro" id="IPR025345">
    <property type="entry name" value="DUF4249"/>
</dbReference>
<keyword evidence="2" id="KW-1185">Reference proteome</keyword>
<dbReference type="Pfam" id="PF14054">
    <property type="entry name" value="DUF4249"/>
    <property type="match status" value="1"/>
</dbReference>
<dbReference type="Proteomes" id="UP001302486">
    <property type="component" value="Chromosome"/>
</dbReference>
<proteinExistence type="predicted"/>
<reference evidence="2" key="1">
    <citation type="submission" date="2024-06" db="EMBL/GenBank/DDBJ databases">
        <title>Hwangdonia haimaensis gen. nov., sp. nov., a member of the family Flavobacteriaceae isolated from the haima cold seep.</title>
        <authorList>
            <person name="Li J."/>
        </authorList>
    </citation>
    <scope>NUCLEOTIDE SEQUENCE [LARGE SCALE GENOMIC DNA]</scope>
    <source>
        <strain evidence="2">SCSIO 19198</strain>
    </source>
</reference>
<dbReference type="AlphaFoldDB" id="A0AA97EM90"/>
<dbReference type="RefSeq" id="WP_316982713.1">
    <property type="nucleotide sequence ID" value="NZ_CP136521.1"/>
</dbReference>
<dbReference type="KEGG" id="hws:RNZ46_13610"/>
<protein>
    <submittedName>
        <fullName evidence="1">DUF4249 domain-containing protein</fullName>
    </submittedName>
</protein>
<evidence type="ECO:0000313" key="1">
    <source>
        <dbReference type="EMBL" id="WOD43024.1"/>
    </source>
</evidence>
<gene>
    <name evidence="1" type="ORF">RNZ46_13610</name>
</gene>
<evidence type="ECO:0000313" key="2">
    <source>
        <dbReference type="Proteomes" id="UP001302486"/>
    </source>
</evidence>
<organism evidence="1 2">
    <name type="scientific">Hwangdonia lutea</name>
    <dbReference type="NCBI Taxonomy" id="3075823"/>
    <lineage>
        <taxon>Bacteria</taxon>
        <taxon>Pseudomonadati</taxon>
        <taxon>Bacteroidota</taxon>
        <taxon>Flavobacteriia</taxon>
        <taxon>Flavobacteriales</taxon>
        <taxon>Flavobacteriaceae</taxon>
        <taxon>Hwangdonia</taxon>
    </lineage>
</organism>
<sequence>MKHIKTYYVVWLLTAFFMFSCTEPFNLKSIDFEDALIIEAIITDEVKYQEIKLSRTFSLEEFTPSEESNATVIITDGAQNIYEFEETSAGTYTSKAVFGASANTYYTLSVTTKNGKTYKSKPTQLPSVVPINNLYASREVNAETGNENMSIFIGGFNASANSKYFRYEYEETYEIVAPSWVDGEFTVLNNGQLVWNELCCRPVEKQVCYNTVASDSIIQLNSENFSQDETLAFPIRVISRDNPIIRTRYSILVKQYAQSLEAFTFYKILNKFSSSDNLFSQNQPGFFSGNLFSVDNKNEKVVGYFDISSVSSKRIFFNYSDFFPDELLPPYFVDCTSFMITDINLLKEKVIDESVVYFSPNPTPGGIPFVVDAACGDCTKLGTNTKPDFWID</sequence>